<evidence type="ECO:0000256" key="6">
    <source>
        <dbReference type="ARBA" id="ARBA00038076"/>
    </source>
</evidence>
<evidence type="ECO:0000256" key="2">
    <source>
        <dbReference type="ARBA" id="ARBA00022475"/>
    </source>
</evidence>
<keyword evidence="9" id="KW-0067">ATP-binding</keyword>
<dbReference type="GO" id="GO:0022857">
    <property type="term" value="F:transmembrane transporter activity"/>
    <property type="evidence" value="ECO:0007669"/>
    <property type="project" value="TreeGrafter"/>
</dbReference>
<evidence type="ECO:0000256" key="1">
    <source>
        <dbReference type="ARBA" id="ARBA00004651"/>
    </source>
</evidence>
<keyword evidence="4 7" id="KW-1133">Transmembrane helix</keyword>
<feature type="transmembrane region" description="Helical" evidence="7">
    <location>
        <begin position="21"/>
        <end position="43"/>
    </location>
</feature>
<feature type="domain" description="ABC3 transporter permease C-terminal" evidence="8">
    <location>
        <begin position="391"/>
        <end position="516"/>
    </location>
</feature>
<accession>A0A518G0G6</accession>
<reference evidence="9 10" key="1">
    <citation type="submission" date="2019-02" db="EMBL/GenBank/DDBJ databases">
        <title>Deep-cultivation of Planctomycetes and their phenomic and genomic characterization uncovers novel biology.</title>
        <authorList>
            <person name="Wiegand S."/>
            <person name="Jogler M."/>
            <person name="Boedeker C."/>
            <person name="Pinto D."/>
            <person name="Vollmers J."/>
            <person name="Rivas-Marin E."/>
            <person name="Kohn T."/>
            <person name="Peeters S.H."/>
            <person name="Heuer A."/>
            <person name="Rast P."/>
            <person name="Oberbeckmann S."/>
            <person name="Bunk B."/>
            <person name="Jeske O."/>
            <person name="Meyerdierks A."/>
            <person name="Storesund J.E."/>
            <person name="Kallscheuer N."/>
            <person name="Luecker S."/>
            <person name="Lage O.M."/>
            <person name="Pohl T."/>
            <person name="Merkel B.J."/>
            <person name="Hornburger P."/>
            <person name="Mueller R.-W."/>
            <person name="Bruemmer F."/>
            <person name="Labrenz M."/>
            <person name="Spormann A.M."/>
            <person name="Op den Camp H."/>
            <person name="Overmann J."/>
            <person name="Amann R."/>
            <person name="Jetten M.S.M."/>
            <person name="Mascher T."/>
            <person name="Medema M.H."/>
            <person name="Devos D.P."/>
            <person name="Kaster A.-K."/>
            <person name="Ovreas L."/>
            <person name="Rohde M."/>
            <person name="Galperin M.Y."/>
            <person name="Jogler C."/>
        </authorList>
    </citation>
    <scope>NUCLEOTIDE SEQUENCE [LARGE SCALE GENOMIC DNA]</scope>
    <source>
        <strain evidence="9 10">Q31a</strain>
    </source>
</reference>
<sequence length="523" mass="56332">MRARDILIMAAHNLWKRRVRSALNLMGVVVGCVVLLMTAAGVAGVKDAIHALFDASEAARQIGILPDPNANQHPPDEEIQVVGEMSDERRERLQQRLANNWYAAHRHNLPRLLTTEQVADIERLPHVESIVPDVYVDCSVQISDSEPIADGLSGIDVASSLISGRILTGEMINPTATEPSEALLDEFLAYKLGYRSDAELNELLGQILQIEYTKSPSQGKNTIQSVLMGTRQFTLLDFTNDGKLIEALNTVVKELDVTSLSEEQKQLVQNLMTSPEPDPLPPAPTTTSLQFRISGIVRDSSSDTLSQLFRGHYQGASGGILIPNKTAQAIHLGRATDANFYGAIVTVDSTQQLSQTGEALQELGFRAMSAAPILESIDRSIDESGWVVLGIAAAILVTAAIGISNTLLISVLERTPEFGILKSVGATDGTLLSLMVCEGALLGLCGAVLSIALSLCLALAGHGLIELYVESRLNADLVASLFRFSPWSMLLVTCLSILLCIAASIAPAWRAARLDPIVAMRRS</sequence>
<dbReference type="GO" id="GO:0005886">
    <property type="term" value="C:plasma membrane"/>
    <property type="evidence" value="ECO:0007669"/>
    <property type="project" value="UniProtKB-SubCell"/>
</dbReference>
<feature type="transmembrane region" description="Helical" evidence="7">
    <location>
        <begin position="441"/>
        <end position="465"/>
    </location>
</feature>
<protein>
    <submittedName>
        <fullName evidence="9">Macrolide export ATP-binding/permease protein MacB</fullName>
        <ecNumber evidence="9">3.6.3.-</ecNumber>
    </submittedName>
</protein>
<dbReference type="InterPro" id="IPR050250">
    <property type="entry name" value="Macrolide_Exporter_MacB"/>
</dbReference>
<name>A0A518G0G6_9BACT</name>
<keyword evidence="2" id="KW-1003">Cell membrane</keyword>
<dbReference type="RefSeq" id="WP_145073092.1">
    <property type="nucleotide sequence ID" value="NZ_CP036298.1"/>
</dbReference>
<organism evidence="9 10">
    <name type="scientific">Aureliella helgolandensis</name>
    <dbReference type="NCBI Taxonomy" id="2527968"/>
    <lineage>
        <taxon>Bacteria</taxon>
        <taxon>Pseudomonadati</taxon>
        <taxon>Planctomycetota</taxon>
        <taxon>Planctomycetia</taxon>
        <taxon>Pirellulales</taxon>
        <taxon>Pirellulaceae</taxon>
        <taxon>Aureliella</taxon>
    </lineage>
</organism>
<dbReference type="Proteomes" id="UP000318017">
    <property type="component" value="Chromosome"/>
</dbReference>
<dbReference type="KEGG" id="ahel:Q31a_03760"/>
<evidence type="ECO:0000256" key="3">
    <source>
        <dbReference type="ARBA" id="ARBA00022692"/>
    </source>
</evidence>
<dbReference type="PANTHER" id="PTHR30572">
    <property type="entry name" value="MEMBRANE COMPONENT OF TRANSPORTER-RELATED"/>
    <property type="match status" value="1"/>
</dbReference>
<dbReference type="EMBL" id="CP036298">
    <property type="protein sequence ID" value="QDV22093.1"/>
    <property type="molecule type" value="Genomic_DNA"/>
</dbReference>
<dbReference type="InterPro" id="IPR003838">
    <property type="entry name" value="ABC3_permease_C"/>
</dbReference>
<dbReference type="PROSITE" id="PS51257">
    <property type="entry name" value="PROKAR_LIPOPROTEIN"/>
    <property type="match status" value="1"/>
</dbReference>
<evidence type="ECO:0000313" key="10">
    <source>
        <dbReference type="Proteomes" id="UP000318017"/>
    </source>
</evidence>
<dbReference type="EC" id="3.6.3.-" evidence="9"/>
<gene>
    <name evidence="9" type="primary">macB_1</name>
    <name evidence="9" type="ORF">Q31a_03760</name>
</gene>
<proteinExistence type="inferred from homology"/>
<evidence type="ECO:0000256" key="5">
    <source>
        <dbReference type="ARBA" id="ARBA00023136"/>
    </source>
</evidence>
<dbReference type="GO" id="GO:0016787">
    <property type="term" value="F:hydrolase activity"/>
    <property type="evidence" value="ECO:0007669"/>
    <property type="project" value="UniProtKB-KW"/>
</dbReference>
<comment type="subcellular location">
    <subcellularLocation>
        <location evidence="1">Cell membrane</location>
        <topology evidence="1">Multi-pass membrane protein</topology>
    </subcellularLocation>
</comment>
<keyword evidence="9" id="KW-0378">Hydrolase</keyword>
<keyword evidence="3 7" id="KW-0812">Transmembrane</keyword>
<dbReference type="OrthoDB" id="9770099at2"/>
<keyword evidence="5 7" id="KW-0472">Membrane</keyword>
<evidence type="ECO:0000256" key="4">
    <source>
        <dbReference type="ARBA" id="ARBA00022989"/>
    </source>
</evidence>
<feature type="transmembrane region" description="Helical" evidence="7">
    <location>
        <begin position="386"/>
        <end position="412"/>
    </location>
</feature>
<evidence type="ECO:0000259" key="8">
    <source>
        <dbReference type="Pfam" id="PF02687"/>
    </source>
</evidence>
<feature type="transmembrane region" description="Helical" evidence="7">
    <location>
        <begin position="485"/>
        <end position="512"/>
    </location>
</feature>
<dbReference type="Pfam" id="PF02687">
    <property type="entry name" value="FtsX"/>
    <property type="match status" value="1"/>
</dbReference>
<keyword evidence="9" id="KW-0547">Nucleotide-binding</keyword>
<dbReference type="PANTHER" id="PTHR30572:SF4">
    <property type="entry name" value="ABC TRANSPORTER PERMEASE YTRF"/>
    <property type="match status" value="1"/>
</dbReference>
<dbReference type="GO" id="GO:0005524">
    <property type="term" value="F:ATP binding"/>
    <property type="evidence" value="ECO:0007669"/>
    <property type="project" value="UniProtKB-KW"/>
</dbReference>
<dbReference type="AlphaFoldDB" id="A0A518G0G6"/>
<evidence type="ECO:0000313" key="9">
    <source>
        <dbReference type="EMBL" id="QDV22093.1"/>
    </source>
</evidence>
<evidence type="ECO:0000256" key="7">
    <source>
        <dbReference type="SAM" id="Phobius"/>
    </source>
</evidence>
<comment type="similarity">
    <text evidence="6">Belongs to the ABC-4 integral membrane protein family.</text>
</comment>
<keyword evidence="10" id="KW-1185">Reference proteome</keyword>